<reference evidence="1" key="1">
    <citation type="submission" date="2022-07" db="EMBL/GenBank/DDBJ databases">
        <title>Phylogenomic reconstructions and comparative analyses of Kickxellomycotina fungi.</title>
        <authorList>
            <person name="Reynolds N.K."/>
            <person name="Stajich J.E."/>
            <person name="Barry K."/>
            <person name="Grigoriev I.V."/>
            <person name="Crous P."/>
            <person name="Smith M.E."/>
        </authorList>
    </citation>
    <scope>NUCLEOTIDE SEQUENCE</scope>
    <source>
        <strain evidence="1">BCRC 34297</strain>
    </source>
</reference>
<comment type="caution">
    <text evidence="1">The sequence shown here is derived from an EMBL/GenBank/DDBJ whole genome shotgun (WGS) entry which is preliminary data.</text>
</comment>
<dbReference type="AlphaFoldDB" id="A0A9W8GX56"/>
<dbReference type="Proteomes" id="UP001140011">
    <property type="component" value="Unassembled WGS sequence"/>
</dbReference>
<evidence type="ECO:0000313" key="2">
    <source>
        <dbReference type="Proteomes" id="UP001140011"/>
    </source>
</evidence>
<dbReference type="EMBL" id="JANBUH010000265">
    <property type="protein sequence ID" value="KAJ2752600.1"/>
    <property type="molecule type" value="Genomic_DNA"/>
</dbReference>
<proteinExistence type="predicted"/>
<evidence type="ECO:0000313" key="1">
    <source>
        <dbReference type="EMBL" id="KAJ2752600.1"/>
    </source>
</evidence>
<protein>
    <submittedName>
        <fullName evidence="1">Uncharacterized protein</fullName>
    </submittedName>
</protein>
<name>A0A9W8GX56_9FUNG</name>
<organism evidence="1 2">
    <name type="scientific">Coemansia pectinata</name>
    <dbReference type="NCBI Taxonomy" id="1052879"/>
    <lineage>
        <taxon>Eukaryota</taxon>
        <taxon>Fungi</taxon>
        <taxon>Fungi incertae sedis</taxon>
        <taxon>Zoopagomycota</taxon>
        <taxon>Kickxellomycotina</taxon>
        <taxon>Kickxellomycetes</taxon>
        <taxon>Kickxellales</taxon>
        <taxon>Kickxellaceae</taxon>
        <taxon>Coemansia</taxon>
    </lineage>
</organism>
<dbReference type="OrthoDB" id="5557926at2759"/>
<accession>A0A9W8GX56</accession>
<gene>
    <name evidence="1" type="ORF">GGI19_003718</name>
</gene>
<sequence>MELSDSSYKFGSTVVLAYPDATRLAGYRAALGLWTQLSSTGTNQMCTSYFHKDAEQAVKTQGVSEIDCADTSKDGVCVVFGTPAALPGVTFCFVNGLPAQEHIPALVDGILGILESHDSVQRLIVSAAANVSGIRAADRLWVRSASGLATPGIPQIPEGAQTNDVVLSALDNIGSVSGIKDVILLVHGDKRPSGSGYRQTVTFGSEYVDDADRAVVNALSSALALVAGVADTATLLQPVTRTRLNIDAAAKALPAFG</sequence>
<keyword evidence="2" id="KW-1185">Reference proteome</keyword>